<evidence type="ECO:0000313" key="6">
    <source>
        <dbReference type="EMBL" id="MBQ0958457.1"/>
    </source>
</evidence>
<name>A0A940YGT5_9BURK</name>
<feature type="compositionally biased region" description="Low complexity" evidence="4">
    <location>
        <begin position="329"/>
        <end position="345"/>
    </location>
</feature>
<keyword evidence="3" id="KW-1005">Bacterial flagellum biogenesis</keyword>
<comment type="similarity">
    <text evidence="2">Belongs to the FliK family.</text>
</comment>
<feature type="compositionally biased region" description="Low complexity" evidence="4">
    <location>
        <begin position="100"/>
        <end position="116"/>
    </location>
</feature>
<feature type="compositionally biased region" description="Low complexity" evidence="4">
    <location>
        <begin position="124"/>
        <end position="137"/>
    </location>
</feature>
<dbReference type="InterPro" id="IPR001635">
    <property type="entry name" value="Flag_hook_Flik"/>
</dbReference>
<evidence type="ECO:0000256" key="2">
    <source>
        <dbReference type="ARBA" id="ARBA00009149"/>
    </source>
</evidence>
<protein>
    <submittedName>
        <fullName evidence="6">Flagellar hook-length control protein FliK</fullName>
    </submittedName>
</protein>
<feature type="compositionally biased region" description="Pro residues" evidence="4">
    <location>
        <begin position="85"/>
        <end position="99"/>
    </location>
</feature>
<reference evidence="6" key="1">
    <citation type="submission" date="2021-04" db="EMBL/GenBank/DDBJ databases">
        <title>The genome sequence of Ideonella sp. 4Y11.</title>
        <authorList>
            <person name="Liu Y."/>
        </authorList>
    </citation>
    <scope>NUCLEOTIDE SEQUENCE</scope>
    <source>
        <strain evidence="6">4Y11</strain>
    </source>
</reference>
<evidence type="ECO:0000256" key="3">
    <source>
        <dbReference type="ARBA" id="ARBA00022795"/>
    </source>
</evidence>
<dbReference type="RefSeq" id="WP_210800964.1">
    <property type="nucleotide sequence ID" value="NZ_JAGQDE010000003.1"/>
</dbReference>
<dbReference type="PANTHER" id="PTHR37533:SF2">
    <property type="entry name" value="FLAGELLAR HOOK-LENGTH CONTROL PROTEIN"/>
    <property type="match status" value="1"/>
</dbReference>
<organism evidence="6 7">
    <name type="scientific">Ideonella aquatica</name>
    <dbReference type="NCBI Taxonomy" id="2824119"/>
    <lineage>
        <taxon>Bacteria</taxon>
        <taxon>Pseudomonadati</taxon>
        <taxon>Pseudomonadota</taxon>
        <taxon>Betaproteobacteria</taxon>
        <taxon>Burkholderiales</taxon>
        <taxon>Sphaerotilaceae</taxon>
        <taxon>Ideonella</taxon>
    </lineage>
</organism>
<dbReference type="Gene3D" id="3.30.750.140">
    <property type="match status" value="1"/>
</dbReference>
<keyword evidence="6" id="KW-0282">Flagellum</keyword>
<dbReference type="PANTHER" id="PTHR37533">
    <property type="entry name" value="FLAGELLAR HOOK-LENGTH CONTROL PROTEIN"/>
    <property type="match status" value="1"/>
</dbReference>
<sequence length="364" mass="36048">MSQASIAHTPAHRSPSTAGARPPSGAASGPGGNAPAGLFALLLRGQQGDTEATPAAPPGPEAGAQDAPQDEDGDRSETTAAPAGDPSPAPASVPTPVPAWTPTVRTATAAEPSAETEGGDALQRLGATGRSRASAARDALERSTAPDESQQTPATERPVAELREAGQRPATDPMTEAPLTPAGPEPVPETAPIHAVAGTLPSLGGASDTAAATPAPAEPAPTARAHLPQPPTSPAFAPALGLQISTWLREGVQHAALELNPAELGPIDVRIALRDGQAQVALAADVPFTRQALADALPQLAEALGDVGVQLAGGDVSDQAGRRARDESAAGPHGGAAALPGGAEPAPAPVPAAARRRGLLDLYA</sequence>
<evidence type="ECO:0000259" key="5">
    <source>
        <dbReference type="Pfam" id="PF02120"/>
    </source>
</evidence>
<dbReference type="GO" id="GO:0009424">
    <property type="term" value="C:bacterial-type flagellum hook"/>
    <property type="evidence" value="ECO:0007669"/>
    <property type="project" value="InterPro"/>
</dbReference>
<dbReference type="AlphaFoldDB" id="A0A940YGT5"/>
<evidence type="ECO:0000256" key="1">
    <source>
        <dbReference type="ARBA" id="ARBA00003944"/>
    </source>
</evidence>
<dbReference type="PRINTS" id="PR01007">
    <property type="entry name" value="FLGHOOKFLIK"/>
</dbReference>
<dbReference type="InterPro" id="IPR038610">
    <property type="entry name" value="FliK-like_C_sf"/>
</dbReference>
<evidence type="ECO:0000313" key="7">
    <source>
        <dbReference type="Proteomes" id="UP000678374"/>
    </source>
</evidence>
<proteinExistence type="inferred from homology"/>
<feature type="compositionally biased region" description="Low complexity" evidence="4">
    <location>
        <begin position="14"/>
        <end position="27"/>
    </location>
</feature>
<feature type="domain" description="Flagellar hook-length control protein-like C-terminal" evidence="5">
    <location>
        <begin position="243"/>
        <end position="322"/>
    </location>
</feature>
<comment type="function">
    <text evidence="1">Controls the length of the flagellar hook.</text>
</comment>
<feature type="region of interest" description="Disordered" evidence="4">
    <location>
        <begin position="1"/>
        <end position="237"/>
    </location>
</feature>
<dbReference type="Proteomes" id="UP000678374">
    <property type="component" value="Unassembled WGS sequence"/>
</dbReference>
<keyword evidence="6" id="KW-0969">Cilium</keyword>
<comment type="caution">
    <text evidence="6">The sequence shown here is derived from an EMBL/GenBank/DDBJ whole genome shotgun (WGS) entry which is preliminary data.</text>
</comment>
<evidence type="ECO:0000256" key="4">
    <source>
        <dbReference type="SAM" id="MobiDB-lite"/>
    </source>
</evidence>
<accession>A0A940YGT5</accession>
<feature type="region of interest" description="Disordered" evidence="4">
    <location>
        <begin position="317"/>
        <end position="351"/>
    </location>
</feature>
<dbReference type="Pfam" id="PF02120">
    <property type="entry name" value="Flg_hook"/>
    <property type="match status" value="1"/>
</dbReference>
<dbReference type="GO" id="GO:0044780">
    <property type="term" value="P:bacterial-type flagellum assembly"/>
    <property type="evidence" value="ECO:0007669"/>
    <property type="project" value="InterPro"/>
</dbReference>
<feature type="compositionally biased region" description="Low complexity" evidence="4">
    <location>
        <begin position="209"/>
        <end position="225"/>
    </location>
</feature>
<dbReference type="CDD" id="cd17470">
    <property type="entry name" value="T3SS_Flik_C"/>
    <property type="match status" value="1"/>
</dbReference>
<keyword evidence="7" id="KW-1185">Reference proteome</keyword>
<gene>
    <name evidence="6" type="ORF">KAK06_05750</name>
</gene>
<dbReference type="InterPro" id="IPR021136">
    <property type="entry name" value="Flagellar_hook_control-like_C"/>
</dbReference>
<keyword evidence="6" id="KW-0966">Cell projection</keyword>
<dbReference type="EMBL" id="JAGQDE010000003">
    <property type="protein sequence ID" value="MBQ0958457.1"/>
    <property type="molecule type" value="Genomic_DNA"/>
</dbReference>
<dbReference type="InterPro" id="IPR052563">
    <property type="entry name" value="FliK"/>
</dbReference>